<feature type="compositionally biased region" description="Low complexity" evidence="1">
    <location>
        <begin position="96"/>
        <end position="115"/>
    </location>
</feature>
<dbReference type="GO" id="GO:0097500">
    <property type="term" value="P:receptor localization to non-motile cilium"/>
    <property type="evidence" value="ECO:0007669"/>
    <property type="project" value="TreeGrafter"/>
</dbReference>
<reference evidence="2" key="1">
    <citation type="submission" date="2021-01" db="EMBL/GenBank/DDBJ databases">
        <authorList>
            <person name="Corre E."/>
            <person name="Pelletier E."/>
            <person name="Niang G."/>
            <person name="Scheremetjew M."/>
            <person name="Finn R."/>
            <person name="Kale V."/>
            <person name="Holt S."/>
            <person name="Cochrane G."/>
            <person name="Meng A."/>
            <person name="Brown T."/>
            <person name="Cohen L."/>
        </authorList>
    </citation>
    <scope>NUCLEOTIDE SEQUENCE</scope>
    <source>
        <strain evidence="2">CCMP1594</strain>
    </source>
</reference>
<dbReference type="PANTHER" id="PTHR28596:SF1">
    <property type="entry name" value="BBSOME-INTERACTING PROTEIN 1"/>
    <property type="match status" value="1"/>
</dbReference>
<name>A0A7S4LF57_9EUGL</name>
<protein>
    <submittedName>
        <fullName evidence="2">Uncharacterized protein</fullName>
    </submittedName>
</protein>
<evidence type="ECO:0000313" key="2">
    <source>
        <dbReference type="EMBL" id="CAE0825211.1"/>
    </source>
</evidence>
<proteinExistence type="predicted"/>
<dbReference type="Pfam" id="PF14777">
    <property type="entry name" value="BBIP10"/>
    <property type="match status" value="1"/>
</dbReference>
<feature type="compositionally biased region" description="Polar residues" evidence="1">
    <location>
        <begin position="84"/>
        <end position="95"/>
    </location>
</feature>
<dbReference type="PANTHER" id="PTHR28596">
    <property type="entry name" value="BBSOME-INTERACTING PROTEIN 1"/>
    <property type="match status" value="1"/>
</dbReference>
<gene>
    <name evidence="2" type="ORF">EGYM00163_LOCUS36457</name>
</gene>
<organism evidence="2">
    <name type="scientific">Eutreptiella gymnastica</name>
    <dbReference type="NCBI Taxonomy" id="73025"/>
    <lineage>
        <taxon>Eukaryota</taxon>
        <taxon>Discoba</taxon>
        <taxon>Euglenozoa</taxon>
        <taxon>Euglenida</taxon>
        <taxon>Spirocuta</taxon>
        <taxon>Euglenophyceae</taxon>
        <taxon>Eutreptiales</taxon>
        <taxon>Eutreptiaceae</taxon>
        <taxon>Eutreptiella</taxon>
    </lineage>
</organism>
<dbReference type="InterPro" id="IPR028233">
    <property type="entry name" value="BBIP10"/>
</dbReference>
<sequence length="115" mass="12347">MGHVVQEVLPKAGLVYSEKSSLSEILAKPKILPLKSITLERIMEMEERAQKIFEQTRQDSSQDDRPTTVGQKRAEEGPDRPTLGDSTSSPPSTSVGRPSSSAGRPASSAGRPSVS</sequence>
<dbReference type="AlphaFoldDB" id="A0A7S4LF57"/>
<evidence type="ECO:0000256" key="1">
    <source>
        <dbReference type="SAM" id="MobiDB-lite"/>
    </source>
</evidence>
<feature type="compositionally biased region" description="Basic and acidic residues" evidence="1">
    <location>
        <begin position="50"/>
        <end position="79"/>
    </location>
</feature>
<dbReference type="GO" id="GO:0034464">
    <property type="term" value="C:BBSome"/>
    <property type="evidence" value="ECO:0007669"/>
    <property type="project" value="InterPro"/>
</dbReference>
<dbReference type="EMBL" id="HBJA01105560">
    <property type="protein sequence ID" value="CAE0825211.1"/>
    <property type="molecule type" value="Transcribed_RNA"/>
</dbReference>
<accession>A0A7S4LF57</accession>
<dbReference type="GO" id="GO:0060271">
    <property type="term" value="P:cilium assembly"/>
    <property type="evidence" value="ECO:0007669"/>
    <property type="project" value="InterPro"/>
</dbReference>
<feature type="region of interest" description="Disordered" evidence="1">
    <location>
        <begin position="50"/>
        <end position="115"/>
    </location>
</feature>